<dbReference type="CTD" id="6833"/>
<dbReference type="GO" id="GO:0032991">
    <property type="term" value="C:protein-containing complex"/>
    <property type="evidence" value="ECO:0007669"/>
    <property type="project" value="UniProtKB-ARBA"/>
</dbReference>
<dbReference type="GO" id="GO:0140359">
    <property type="term" value="F:ABC-type transporter activity"/>
    <property type="evidence" value="ECO:0007669"/>
    <property type="project" value="InterPro"/>
</dbReference>
<dbReference type="FunFam" id="1.20.1560.10:FF:000006">
    <property type="entry name" value="ATP-binding cassette, sub-family C (CFTR/MRP), member 9"/>
    <property type="match status" value="1"/>
</dbReference>
<comment type="similarity">
    <text evidence="2">Belongs to the ABC transporter superfamily. ABCC family. Conjugate transporter (TC 3.A.1.208) subfamily.</text>
</comment>
<sequence length="1582" mass="177248">MLSRYKQSPSSTMSLAFCGNENNSSAYNVDRGVLNNGCFLDALTVVPHVFLLFITFPILFIGWGSQSSKVHIHHSTWLHFPGHNLRWILTFILLFVLVCEIAEGIVSDGFTQSAHLHLYMPSALAFMAAITSIVYYHNIETSNFPKLLLALLIYWILAFVTKTIKFAKYTEHGIGLRQLRFCLTGLLALLYGLLLAVEINVIMGRRYVCFTHPTEVKPPEDLQDLGVRFLQPFVNLLSKSTYWWMNTFITSAHRRPIDLKVIGKLPIAMRALTNYLRLRKVFEAYKKPQCMGPQGPQLIWRALRQAFGRPLILSITFRFMADLLGFAGPLCISGIVHHISRENRTIQPPVRLLGIYFISSQEFLANAYVLAVLLFFALLLQRTFLQASYYVAIETGINLRGAIQTKIYNKIMRLCTSNMSMGEMTGGQICNLVAIDTNQLMWFFFLCPNLWAMPVQIVVGVILLYYLLGISALIGATVIALLAPVQYFVATKLSEAQKSTLEYSSERLKKTNELLRGIKLLKLYAWEHIFCASVEETRGKELTSLQSFALYTSVSIFMNAAIPIAAVLTTFVVHVHLSEDADLSPAVAFASLSLFHILVTPLFLLSSVVRSTVKALVSVQKLSEFFSSEEIEEEQEPKATVSTGSSNHSKYQALPLKVVNRKRPTREDWNSYGLQNDNETETQVMEDDDTCIKITNGYFTWTDGTTTLSNVDIKIPFGQLTMIVGQVGCGKSSLLLAALGEMQKVSGNVTWNSPTDAAGEGDIRKRGPVAYASQKPWLLNTTVVENITFEMPLIKQRYKAVIEACSLQPDIDILPQGDQTEIGERGIILSGGQRQRISVARALYQTTNVVFLDDPFSALDIHLSDHLLQEGILKLLREEKRTVVLVTHRLQYLPHADWIIAMKDGTIQTQGTLKDIQNSEPELFEQWKILMHRQDQEFEKETVAENMTALERKNLRRAMYSREALKTEEEDAEESVENDSDDNLSQALRQRATIPWRSCGTYLGSAGLLLLILLLLSQLLKHSLMVAIDYWLAHWTSHVIRAKIEATGHNCTLVQDCGFSHSSYVLVFSALCCLGIVLCLVTSVAVEWTGLRVAKELHRSLLSNIILAPMRLFETTPLGSILNRFSADTNTVDQLIPTTLECLSRSTLLCVSALGVISYVTPVFLIALLPLTITCYFIQKYFRVASRDLQQLEDSTQLPLLSHFSETVEGLTTIRAFRYEARFRQRLLEFTDANNIASLFLTAANRWLEVRMEYIGACIVLIAAVASITSSLYNNLSAGLVGLGLTYALMVSNYLNWMVRNLADMEVQLASVKRINGLLKTEPENYEGLLSASQVPDGWPEHGEIQIQNLSVRYDSTLKPVLKQVNAHISSGQKVGICGRTGSGKSSFSLAFFRMVDTFEGRIIIDGIDIAKLPLQTLRSRFSIILQDPILFSGTIRFNLDPEMKATDSMLWEALEIAQLKTVVKTLPGGLDAMVTEGGENFSQGQRQLFCLARAFVRKSSILIMDEATASIDMATESILQKVVMTAFADRTVVTIAHRVHTILNADLVIVMKRGIILEYDKPEVLLSREDSVFASFVRADK</sequence>
<feature type="transmembrane region" description="Helical" evidence="13">
    <location>
        <begin position="148"/>
        <end position="166"/>
    </location>
</feature>
<feature type="transmembrane region" description="Helical" evidence="13">
    <location>
        <begin position="1254"/>
        <end position="1273"/>
    </location>
</feature>
<evidence type="ECO:0000256" key="3">
    <source>
        <dbReference type="ARBA" id="ARBA00022448"/>
    </source>
</evidence>
<dbReference type="InterPro" id="IPR003593">
    <property type="entry name" value="AAA+_ATPase"/>
</dbReference>
<dbReference type="Proteomes" id="UP000504632">
    <property type="component" value="Chromosome 13"/>
</dbReference>
<feature type="transmembrane region" description="Helical" evidence="13">
    <location>
        <begin position="1279"/>
        <end position="1299"/>
    </location>
</feature>
<dbReference type="GO" id="GO:0016887">
    <property type="term" value="F:ATP hydrolysis activity"/>
    <property type="evidence" value="ECO:0007669"/>
    <property type="project" value="InterPro"/>
</dbReference>
<dbReference type="GO" id="GO:0005886">
    <property type="term" value="C:plasma membrane"/>
    <property type="evidence" value="ECO:0007669"/>
    <property type="project" value="UniProtKB-SubCell"/>
</dbReference>
<dbReference type="SUPFAM" id="SSF90123">
    <property type="entry name" value="ABC transporter transmembrane region"/>
    <property type="match status" value="2"/>
</dbReference>
<keyword evidence="3" id="KW-0813">Transport</keyword>
<keyword evidence="9 13" id="KW-0472">Membrane</keyword>
<dbReference type="FunFam" id="3.40.50.300:FF:000197">
    <property type="entry name" value="ATP-binding cassette, sub-family C (CFTR/MRP), member 9"/>
    <property type="match status" value="1"/>
</dbReference>
<dbReference type="InterPro" id="IPR027417">
    <property type="entry name" value="P-loop_NTPase"/>
</dbReference>
<evidence type="ECO:0000313" key="17">
    <source>
        <dbReference type="RefSeq" id="XP_030646471.1"/>
    </source>
</evidence>
<feature type="domain" description="ABC transporter" evidence="14">
    <location>
        <begin position="1345"/>
        <end position="1579"/>
    </location>
</feature>
<keyword evidence="11" id="KW-0325">Glycoprotein</keyword>
<feature type="transmembrane region" description="Helical" evidence="13">
    <location>
        <begin position="178"/>
        <end position="197"/>
    </location>
</feature>
<keyword evidence="6" id="KW-0547">Nucleotide-binding</keyword>
<dbReference type="InParanoid" id="A0A6J2WRJ9"/>
<dbReference type="CDD" id="cd18602">
    <property type="entry name" value="ABC_6TM_SUR1_D2_like"/>
    <property type="match status" value="1"/>
</dbReference>
<feature type="transmembrane region" description="Helical" evidence="13">
    <location>
        <begin position="1064"/>
        <end position="1089"/>
    </location>
</feature>
<dbReference type="GO" id="GO:0008281">
    <property type="term" value="F:sulfonylurea receptor activity"/>
    <property type="evidence" value="ECO:0007669"/>
    <property type="project" value="InterPro"/>
</dbReference>
<feature type="coiled-coil region" evidence="12">
    <location>
        <begin position="933"/>
        <end position="982"/>
    </location>
</feature>
<feature type="transmembrane region" description="Helical" evidence="13">
    <location>
        <begin position="1156"/>
        <end position="1178"/>
    </location>
</feature>
<dbReference type="FunCoup" id="A0A6J2WRJ9">
    <property type="interactions" value="25"/>
</dbReference>
<dbReference type="PROSITE" id="PS00211">
    <property type="entry name" value="ABC_TRANSPORTER_1"/>
    <property type="match status" value="2"/>
</dbReference>
<feature type="transmembrane region" description="Helical" evidence="13">
    <location>
        <begin position="355"/>
        <end position="380"/>
    </location>
</feature>
<evidence type="ECO:0000259" key="15">
    <source>
        <dbReference type="PROSITE" id="PS50929"/>
    </source>
</evidence>
<dbReference type="InterPro" id="IPR050173">
    <property type="entry name" value="ABC_transporter_C-like"/>
</dbReference>
<dbReference type="FunFam" id="3.40.50.300:FF:000394">
    <property type="entry name" value="ATP-binding cassette, sub-family C (CFTR/MRP), member 9"/>
    <property type="match status" value="1"/>
</dbReference>
<keyword evidence="7 17" id="KW-0067">ATP-binding</keyword>
<evidence type="ECO:0000256" key="12">
    <source>
        <dbReference type="SAM" id="Coils"/>
    </source>
</evidence>
<keyword evidence="8 13" id="KW-1133">Transmembrane helix</keyword>
<dbReference type="InterPro" id="IPR000388">
    <property type="entry name" value="ABCC8/9"/>
</dbReference>
<dbReference type="PROSITE" id="PS50929">
    <property type="entry name" value="ABC_TM1F"/>
    <property type="match status" value="2"/>
</dbReference>
<dbReference type="InterPro" id="IPR011527">
    <property type="entry name" value="ABC1_TM_dom"/>
</dbReference>
<dbReference type="PROSITE" id="PS50893">
    <property type="entry name" value="ABC_TRANSPORTER_2"/>
    <property type="match status" value="2"/>
</dbReference>
<gene>
    <name evidence="17" type="primary">abcc8</name>
</gene>
<evidence type="ECO:0000256" key="13">
    <source>
        <dbReference type="SAM" id="Phobius"/>
    </source>
</evidence>
<comment type="subcellular location">
    <subcellularLocation>
        <location evidence="1">Cell membrane</location>
        <topology evidence="1">Multi-pass membrane protein</topology>
    </subcellularLocation>
</comment>
<dbReference type="PANTHER" id="PTHR24223">
    <property type="entry name" value="ATP-BINDING CASSETTE SUB-FAMILY C"/>
    <property type="match status" value="1"/>
</dbReference>
<dbReference type="GO" id="GO:0005524">
    <property type="term" value="F:ATP binding"/>
    <property type="evidence" value="ECO:0007669"/>
    <property type="project" value="UniProtKB-KW"/>
</dbReference>
<organism evidence="16 17">
    <name type="scientific">Chanos chanos</name>
    <name type="common">Milkfish</name>
    <name type="synonym">Mugil chanos</name>
    <dbReference type="NCBI Taxonomy" id="29144"/>
    <lineage>
        <taxon>Eukaryota</taxon>
        <taxon>Metazoa</taxon>
        <taxon>Chordata</taxon>
        <taxon>Craniata</taxon>
        <taxon>Vertebrata</taxon>
        <taxon>Euteleostomi</taxon>
        <taxon>Actinopterygii</taxon>
        <taxon>Neopterygii</taxon>
        <taxon>Teleostei</taxon>
        <taxon>Ostariophysi</taxon>
        <taxon>Gonorynchiformes</taxon>
        <taxon>Chanidae</taxon>
        <taxon>Chanos</taxon>
    </lineage>
</organism>
<evidence type="ECO:0000256" key="8">
    <source>
        <dbReference type="ARBA" id="ARBA00022989"/>
    </source>
</evidence>
<dbReference type="Gene3D" id="3.40.50.300">
    <property type="entry name" value="P-loop containing nucleotide triphosphate hydrolases"/>
    <property type="match status" value="2"/>
</dbReference>
<feature type="transmembrane region" description="Helical" evidence="13">
    <location>
        <begin position="118"/>
        <end position="136"/>
    </location>
</feature>
<evidence type="ECO:0000256" key="10">
    <source>
        <dbReference type="ARBA" id="ARBA00023170"/>
    </source>
</evidence>
<evidence type="ECO:0000256" key="5">
    <source>
        <dbReference type="ARBA" id="ARBA00022737"/>
    </source>
</evidence>
<feature type="domain" description="ABC transporter" evidence="14">
    <location>
        <begin position="692"/>
        <end position="929"/>
    </location>
</feature>
<feature type="transmembrane region" description="Helical" evidence="13">
    <location>
        <begin position="85"/>
        <end position="106"/>
    </location>
</feature>
<accession>A0A6J2WRJ9</accession>
<dbReference type="RefSeq" id="XP_030646471.1">
    <property type="nucleotide sequence ID" value="XM_030790611.1"/>
</dbReference>
<keyword evidence="5" id="KW-0677">Repeat</keyword>
<reference evidence="17" key="1">
    <citation type="submission" date="2025-08" db="UniProtKB">
        <authorList>
            <consortium name="RefSeq"/>
        </authorList>
    </citation>
    <scope>IDENTIFICATION</scope>
</reference>
<dbReference type="InterPro" id="IPR036640">
    <property type="entry name" value="ABC1_TM_sf"/>
</dbReference>
<dbReference type="InterPro" id="IPR017871">
    <property type="entry name" value="ABC_transporter-like_CS"/>
</dbReference>
<keyword evidence="16" id="KW-1185">Reference proteome</keyword>
<keyword evidence="4 13" id="KW-0812">Transmembrane</keyword>
<feature type="domain" description="ABC transmembrane type-1" evidence="15">
    <location>
        <begin position="1012"/>
        <end position="1306"/>
    </location>
</feature>
<dbReference type="SMART" id="SM00382">
    <property type="entry name" value="AAA"/>
    <property type="match status" value="2"/>
</dbReference>
<dbReference type="Pfam" id="PF00005">
    <property type="entry name" value="ABC_tran"/>
    <property type="match status" value="2"/>
</dbReference>
<feature type="domain" description="ABC transmembrane type-1" evidence="15">
    <location>
        <begin position="312"/>
        <end position="614"/>
    </location>
</feature>
<dbReference type="PRINTS" id="PR01093">
    <property type="entry name" value="SULFNYLUR1"/>
</dbReference>
<evidence type="ECO:0000259" key="14">
    <source>
        <dbReference type="PROSITE" id="PS50893"/>
    </source>
</evidence>
<evidence type="ECO:0000256" key="1">
    <source>
        <dbReference type="ARBA" id="ARBA00004651"/>
    </source>
</evidence>
<evidence type="ECO:0000256" key="7">
    <source>
        <dbReference type="ARBA" id="ARBA00022840"/>
    </source>
</evidence>
<feature type="transmembrane region" description="Helical" evidence="13">
    <location>
        <begin position="999"/>
        <end position="1020"/>
    </location>
</feature>
<evidence type="ECO:0000256" key="2">
    <source>
        <dbReference type="ARBA" id="ARBA00009726"/>
    </source>
</evidence>
<feature type="transmembrane region" description="Helical" evidence="13">
    <location>
        <begin position="586"/>
        <end position="605"/>
    </location>
</feature>
<dbReference type="CDD" id="cd18591">
    <property type="entry name" value="ABC_6TM_SUR1_D1_like"/>
    <property type="match status" value="1"/>
</dbReference>
<keyword evidence="10" id="KW-0675">Receptor</keyword>
<dbReference type="GeneID" id="115826727"/>
<feature type="transmembrane region" description="Helical" evidence="13">
    <location>
        <begin position="1101"/>
        <end position="1122"/>
    </location>
</feature>
<keyword evidence="12" id="KW-0175">Coiled coil</keyword>
<feature type="transmembrane region" description="Helical" evidence="13">
    <location>
        <begin position="457"/>
        <end position="483"/>
    </location>
</feature>
<dbReference type="Pfam" id="PF00664">
    <property type="entry name" value="ABC_membrane"/>
    <property type="match status" value="2"/>
</dbReference>
<evidence type="ECO:0000313" key="16">
    <source>
        <dbReference type="Proteomes" id="UP000504632"/>
    </source>
</evidence>
<feature type="transmembrane region" description="Helical" evidence="13">
    <location>
        <begin position="45"/>
        <end position="64"/>
    </location>
</feature>
<dbReference type="InterPro" id="IPR003439">
    <property type="entry name" value="ABC_transporter-like_ATP-bd"/>
</dbReference>
<evidence type="ECO:0000256" key="6">
    <source>
        <dbReference type="ARBA" id="ARBA00022741"/>
    </source>
</evidence>
<proteinExistence type="inferred from homology"/>
<dbReference type="Gene3D" id="1.20.1560.10">
    <property type="entry name" value="ABC transporter type 1, transmembrane domain"/>
    <property type="match status" value="2"/>
</dbReference>
<evidence type="ECO:0000256" key="9">
    <source>
        <dbReference type="ARBA" id="ARBA00023136"/>
    </source>
</evidence>
<dbReference type="SUPFAM" id="SSF52540">
    <property type="entry name" value="P-loop containing nucleoside triphosphate hydrolases"/>
    <property type="match status" value="2"/>
</dbReference>
<evidence type="ECO:0000256" key="11">
    <source>
        <dbReference type="ARBA" id="ARBA00023180"/>
    </source>
</evidence>
<dbReference type="InterPro" id="IPR000844">
    <property type="entry name" value="ABCC8"/>
</dbReference>
<dbReference type="GO" id="GO:0071805">
    <property type="term" value="P:potassium ion transmembrane transport"/>
    <property type="evidence" value="ECO:0007669"/>
    <property type="project" value="UniProtKB-ARBA"/>
</dbReference>
<feature type="transmembrane region" description="Helical" evidence="13">
    <location>
        <begin position="548"/>
        <end position="574"/>
    </location>
</feature>
<evidence type="ECO:0000256" key="4">
    <source>
        <dbReference type="ARBA" id="ARBA00022692"/>
    </source>
</evidence>
<dbReference type="FunFam" id="1.20.1560.10:FF:000005">
    <property type="entry name" value="ATP-binding cassette, sub-family C (CFTR/MRP), member 9"/>
    <property type="match status" value="1"/>
</dbReference>
<feature type="transmembrane region" description="Helical" evidence="13">
    <location>
        <begin position="311"/>
        <end position="335"/>
    </location>
</feature>
<protein>
    <submittedName>
        <fullName evidence="17">ATP-binding cassette sub-family C member 8</fullName>
    </submittedName>
</protein>
<dbReference type="PANTHER" id="PTHR24223:SF187">
    <property type="entry name" value="ATP-BINDING CASSETTE SUB-FAMILY C MEMBER 8"/>
    <property type="match status" value="1"/>
</dbReference>
<dbReference type="GO" id="GO:0033198">
    <property type="term" value="P:response to ATP"/>
    <property type="evidence" value="ECO:0007669"/>
    <property type="project" value="UniProtKB-ARBA"/>
</dbReference>
<name>A0A6J2WRJ9_CHACN</name>
<dbReference type="OrthoDB" id="6500128at2759"/>
<dbReference type="PRINTS" id="PR01092">
    <property type="entry name" value="SULFNYLUREAR"/>
</dbReference>